<dbReference type="InterPro" id="IPR013087">
    <property type="entry name" value="Znf_C2H2_type"/>
</dbReference>
<comment type="subcellular location">
    <subcellularLocation>
        <location evidence="1">Nucleus</location>
    </subcellularLocation>
</comment>
<keyword evidence="15" id="KW-1185">Reference proteome</keyword>
<dbReference type="Ensembl" id="ENSPPYT00000008004.2">
    <property type="protein sequence ID" value="ENSPPYP00000007690.2"/>
    <property type="gene ID" value="ENSPPYG00000006781.2"/>
</dbReference>
<feature type="domain" description="C2H2-type" evidence="13">
    <location>
        <begin position="319"/>
        <end position="346"/>
    </location>
</feature>
<keyword evidence="8" id="KW-0238">DNA-binding</keyword>
<keyword evidence="6" id="KW-0862">Zinc</keyword>
<dbReference type="Pfam" id="PF00096">
    <property type="entry name" value="zf-C2H2"/>
    <property type="match status" value="8"/>
</dbReference>
<keyword evidence="7" id="KW-0805">Transcription regulation</keyword>
<evidence type="ECO:0000256" key="11">
    <source>
        <dbReference type="PROSITE-ProRule" id="PRU00042"/>
    </source>
</evidence>
<evidence type="ECO:0000256" key="6">
    <source>
        <dbReference type="ARBA" id="ARBA00022833"/>
    </source>
</evidence>
<feature type="domain" description="C2H2-type" evidence="13">
    <location>
        <begin position="347"/>
        <end position="374"/>
    </location>
</feature>
<evidence type="ECO:0000313" key="14">
    <source>
        <dbReference type="Ensembl" id="ENSPPYP00000007690.2"/>
    </source>
</evidence>
<feature type="domain" description="C2H2-type" evidence="13">
    <location>
        <begin position="263"/>
        <end position="290"/>
    </location>
</feature>
<dbReference type="PROSITE" id="PS00028">
    <property type="entry name" value="ZINC_FINGER_C2H2_1"/>
    <property type="match status" value="8"/>
</dbReference>
<evidence type="ECO:0000256" key="8">
    <source>
        <dbReference type="ARBA" id="ARBA00023125"/>
    </source>
</evidence>
<dbReference type="FunFam" id="3.30.160.60:FF:001714">
    <property type="entry name" value="Zinc finger protein 774"/>
    <property type="match status" value="1"/>
</dbReference>
<evidence type="ECO:0000256" key="5">
    <source>
        <dbReference type="ARBA" id="ARBA00022771"/>
    </source>
</evidence>
<evidence type="ECO:0000256" key="1">
    <source>
        <dbReference type="ARBA" id="ARBA00004123"/>
    </source>
</evidence>
<evidence type="ECO:0000256" key="7">
    <source>
        <dbReference type="ARBA" id="ARBA00023015"/>
    </source>
</evidence>
<accession>H2NP68</accession>
<feature type="domain" description="C2H2-type" evidence="13">
    <location>
        <begin position="207"/>
        <end position="234"/>
    </location>
</feature>
<dbReference type="HOGENOM" id="CLU_002678_57_0_1"/>
<feature type="region of interest" description="Disordered" evidence="12">
    <location>
        <begin position="425"/>
        <end position="449"/>
    </location>
</feature>
<dbReference type="Proteomes" id="UP000001595">
    <property type="component" value="Chromosome 15"/>
</dbReference>
<organism evidence="14 15">
    <name type="scientific">Pongo abelii</name>
    <name type="common">Sumatran orangutan</name>
    <name type="synonym">Pongo pygmaeus abelii</name>
    <dbReference type="NCBI Taxonomy" id="9601"/>
    <lineage>
        <taxon>Eukaryota</taxon>
        <taxon>Metazoa</taxon>
        <taxon>Chordata</taxon>
        <taxon>Craniata</taxon>
        <taxon>Vertebrata</taxon>
        <taxon>Euteleostomi</taxon>
        <taxon>Mammalia</taxon>
        <taxon>Eutheria</taxon>
        <taxon>Euarchontoglires</taxon>
        <taxon>Primates</taxon>
        <taxon>Haplorrhini</taxon>
        <taxon>Catarrhini</taxon>
        <taxon>Hominidae</taxon>
        <taxon>Pongo</taxon>
    </lineage>
</organism>
<sequence>MWLGTSGKSGLPGHCLENPLQECHPAQLEEWALKGISRPSVISQLEQKEEPWVLPLQNFEARKSLRESHTDFEHQVAKLNQDISETAEQCGTSSERTNKDLSHTLSWGGNWERGLELEGQHGTLPGEGQLEPFSQERDLNKLLDGYVGEKPMCAECGKSFNQSSYLIRHLRTHTGERPFTCIECGKGFKQSSDLVTHRRTHTGEKPYQCKGCEKKFSDSSTLIKHQRTHTGERPYECPECGKTFGRKPHLIMHQRTHTGEKPYTCLECHKSFSRSSNFITHQRTHTGVKPYRCNDCGESFSQSSDLIKHQRTHTGERPFKCPECGKGFRDSSHFVAHMSTHSGERPFSCPDCHKSFSQSSHLVTHQRTHTGNFRMLHVFAAIAAAFLKNAWPKERLLVLFLTTGGLAINLTPVCPCTMYSTRINQATPPPRPKLGAAEETASTSIDMEKTVSPVAPNKNVTSRLPNKSIIRFLKSVW</sequence>
<evidence type="ECO:0000256" key="12">
    <source>
        <dbReference type="SAM" id="MobiDB-lite"/>
    </source>
</evidence>
<dbReference type="Gene3D" id="3.30.160.60">
    <property type="entry name" value="Classic Zinc Finger"/>
    <property type="match status" value="8"/>
</dbReference>
<dbReference type="GO" id="GO:0000981">
    <property type="term" value="F:DNA-binding transcription factor activity, RNA polymerase II-specific"/>
    <property type="evidence" value="ECO:0007669"/>
    <property type="project" value="TreeGrafter"/>
</dbReference>
<evidence type="ECO:0000256" key="10">
    <source>
        <dbReference type="ARBA" id="ARBA00023242"/>
    </source>
</evidence>
<feature type="domain" description="C2H2-type" evidence="13">
    <location>
        <begin position="151"/>
        <end position="178"/>
    </location>
</feature>
<dbReference type="GO" id="GO:0008270">
    <property type="term" value="F:zinc ion binding"/>
    <property type="evidence" value="ECO:0007669"/>
    <property type="project" value="UniProtKB-KW"/>
</dbReference>
<dbReference type="AlphaFoldDB" id="H2NP68"/>
<reference evidence="14" key="3">
    <citation type="submission" date="2025-09" db="UniProtKB">
        <authorList>
            <consortium name="Ensembl"/>
        </authorList>
    </citation>
    <scope>IDENTIFICATION</scope>
</reference>
<dbReference type="FunFam" id="3.30.160.60:FF:000011">
    <property type="entry name" value="zinc finger protein 615 isoform X1"/>
    <property type="match status" value="1"/>
</dbReference>
<evidence type="ECO:0000256" key="4">
    <source>
        <dbReference type="ARBA" id="ARBA00022737"/>
    </source>
</evidence>
<evidence type="ECO:0000313" key="15">
    <source>
        <dbReference type="Proteomes" id="UP000001595"/>
    </source>
</evidence>
<dbReference type="SUPFAM" id="SSF57667">
    <property type="entry name" value="beta-beta-alpha zinc fingers"/>
    <property type="match status" value="5"/>
</dbReference>
<dbReference type="FunFam" id="3.30.160.60:FF:002343">
    <property type="entry name" value="Zinc finger protein 33A"/>
    <property type="match status" value="2"/>
</dbReference>
<dbReference type="PANTHER" id="PTHR23226:SF379">
    <property type="entry name" value="C2H2-TYPE DOMAIN-CONTAINING PROTEIN"/>
    <property type="match status" value="1"/>
</dbReference>
<dbReference type="GeneTree" id="ENSGT00940000163116"/>
<feature type="domain" description="C2H2-type" evidence="13">
    <location>
        <begin position="291"/>
        <end position="318"/>
    </location>
</feature>
<feature type="domain" description="C2H2-type" evidence="13">
    <location>
        <begin position="235"/>
        <end position="262"/>
    </location>
</feature>
<dbReference type="FunFam" id="3.30.160.60:FF:000848">
    <property type="entry name" value="Zinc finger protein 35"/>
    <property type="match status" value="1"/>
</dbReference>
<dbReference type="PROSITE" id="PS50157">
    <property type="entry name" value="ZINC_FINGER_C2H2_2"/>
    <property type="match status" value="8"/>
</dbReference>
<dbReference type="FunFam" id="3.30.160.60:FF:001450">
    <property type="entry name" value="zinc finger protein 774"/>
    <property type="match status" value="1"/>
</dbReference>
<dbReference type="SMART" id="SM00355">
    <property type="entry name" value="ZnF_C2H2"/>
    <property type="match status" value="8"/>
</dbReference>
<dbReference type="Pfam" id="PF14987">
    <property type="entry name" value="NADHdh_A3"/>
    <property type="match status" value="1"/>
</dbReference>
<dbReference type="FunFam" id="3.30.160.60:FF:000056">
    <property type="entry name" value="Zinc finger and SCAN domain-containing 20"/>
    <property type="match status" value="1"/>
</dbReference>
<dbReference type="GO" id="GO:0045271">
    <property type="term" value="C:respiratory chain complex I"/>
    <property type="evidence" value="ECO:0007669"/>
    <property type="project" value="InterPro"/>
</dbReference>
<dbReference type="FunFam" id="3.30.160.60:FF:000931">
    <property type="entry name" value="zinc finger protein 697"/>
    <property type="match status" value="1"/>
</dbReference>
<reference evidence="14 15" key="1">
    <citation type="submission" date="2008-02" db="EMBL/GenBank/DDBJ databases">
        <title>A 6x draft sequence assembly of the Pongo pygmaeus abelii genome.</title>
        <authorList>
            <person name="Wilson R.K."/>
            <person name="Mardis E."/>
        </authorList>
    </citation>
    <scope>NUCLEOTIDE SEQUENCE [LARGE SCALE GENOMIC DNA]</scope>
</reference>
<evidence type="ECO:0000256" key="3">
    <source>
        <dbReference type="ARBA" id="ARBA00022723"/>
    </source>
</evidence>
<reference evidence="14" key="2">
    <citation type="submission" date="2025-08" db="UniProtKB">
        <authorList>
            <consortium name="Ensembl"/>
        </authorList>
    </citation>
    <scope>IDENTIFICATION</scope>
</reference>
<dbReference type="GO" id="GO:0000978">
    <property type="term" value="F:RNA polymerase II cis-regulatory region sequence-specific DNA binding"/>
    <property type="evidence" value="ECO:0007669"/>
    <property type="project" value="TreeGrafter"/>
</dbReference>
<keyword evidence="4" id="KW-0677">Repeat</keyword>
<evidence type="ECO:0000259" key="13">
    <source>
        <dbReference type="PROSITE" id="PS50157"/>
    </source>
</evidence>
<dbReference type="GO" id="GO:0005634">
    <property type="term" value="C:nucleus"/>
    <property type="evidence" value="ECO:0007669"/>
    <property type="project" value="UniProtKB-SubCell"/>
</dbReference>
<dbReference type="PANTHER" id="PTHR23226">
    <property type="entry name" value="ZINC FINGER AND SCAN DOMAIN-CONTAINING"/>
    <property type="match status" value="1"/>
</dbReference>
<dbReference type="InParanoid" id="H2NP68"/>
<dbReference type="OMA" id="YACLECH"/>
<keyword evidence="5 11" id="KW-0863">Zinc-finger</keyword>
<dbReference type="eggNOG" id="KOG1721">
    <property type="taxonomic scope" value="Eukaryota"/>
</dbReference>
<dbReference type="InterPro" id="IPR036236">
    <property type="entry name" value="Znf_C2H2_sf"/>
</dbReference>
<keyword evidence="10" id="KW-0539">Nucleus</keyword>
<gene>
    <name evidence="14" type="primary">ZNF774</name>
</gene>
<dbReference type="GO" id="GO:0005743">
    <property type="term" value="C:mitochondrial inner membrane"/>
    <property type="evidence" value="ECO:0007669"/>
    <property type="project" value="InterPro"/>
</dbReference>
<evidence type="ECO:0000256" key="2">
    <source>
        <dbReference type="ARBA" id="ARBA00006991"/>
    </source>
</evidence>
<keyword evidence="3" id="KW-0479">Metal-binding</keyword>
<comment type="similarity">
    <text evidence="2">Belongs to the krueppel C2H2-type zinc-finger protein family.</text>
</comment>
<dbReference type="InterPro" id="IPR026626">
    <property type="entry name" value="NDUFA3"/>
</dbReference>
<evidence type="ECO:0000256" key="9">
    <source>
        <dbReference type="ARBA" id="ARBA00023163"/>
    </source>
</evidence>
<feature type="domain" description="C2H2-type" evidence="13">
    <location>
        <begin position="179"/>
        <end position="206"/>
    </location>
</feature>
<proteinExistence type="inferred from homology"/>
<keyword evidence="9" id="KW-0804">Transcription</keyword>
<protein>
    <submittedName>
        <fullName evidence="14">Zinc finger protein 774</fullName>
    </submittedName>
</protein>
<name>H2NP68_PONAB</name>